<dbReference type="FunFam" id="2.10.25.10:FF:000102">
    <property type="entry name" value="Protein kinase C-binding protein NELL2"/>
    <property type="match status" value="1"/>
</dbReference>
<accession>V8NDC1</accession>
<feature type="non-terminal residue" evidence="6">
    <location>
        <position position="1"/>
    </location>
</feature>
<dbReference type="GO" id="GO:0005509">
    <property type="term" value="F:calcium ion binding"/>
    <property type="evidence" value="ECO:0007669"/>
    <property type="project" value="InterPro"/>
</dbReference>
<dbReference type="GO" id="GO:0008201">
    <property type="term" value="F:heparin binding"/>
    <property type="evidence" value="ECO:0007669"/>
    <property type="project" value="TreeGrafter"/>
</dbReference>
<dbReference type="InterPro" id="IPR000152">
    <property type="entry name" value="EGF-type_Asp/Asn_hydroxyl_site"/>
</dbReference>
<evidence type="ECO:0000256" key="2">
    <source>
        <dbReference type="ARBA" id="ARBA00023157"/>
    </source>
</evidence>
<dbReference type="PROSITE" id="PS00010">
    <property type="entry name" value="ASX_HYDROXYL"/>
    <property type="match status" value="1"/>
</dbReference>
<dbReference type="SMART" id="SM00179">
    <property type="entry name" value="EGF_CA"/>
    <property type="match status" value="1"/>
</dbReference>
<dbReference type="GO" id="GO:0005737">
    <property type="term" value="C:cytoplasm"/>
    <property type="evidence" value="ECO:0007669"/>
    <property type="project" value="TreeGrafter"/>
</dbReference>
<dbReference type="PANTHER" id="PTHR24042">
    <property type="entry name" value="NEL HOMOLOG"/>
    <property type="match status" value="1"/>
</dbReference>
<dbReference type="InterPro" id="IPR049883">
    <property type="entry name" value="NOTCH1_EGF-like"/>
</dbReference>
<dbReference type="GO" id="GO:0005615">
    <property type="term" value="C:extracellular space"/>
    <property type="evidence" value="ECO:0007669"/>
    <property type="project" value="TreeGrafter"/>
</dbReference>
<organism evidence="6 7">
    <name type="scientific">Ophiophagus hannah</name>
    <name type="common">King cobra</name>
    <name type="synonym">Naja hannah</name>
    <dbReference type="NCBI Taxonomy" id="8665"/>
    <lineage>
        <taxon>Eukaryota</taxon>
        <taxon>Metazoa</taxon>
        <taxon>Chordata</taxon>
        <taxon>Craniata</taxon>
        <taxon>Vertebrata</taxon>
        <taxon>Euteleostomi</taxon>
        <taxon>Lepidosauria</taxon>
        <taxon>Squamata</taxon>
        <taxon>Bifurcata</taxon>
        <taxon>Unidentata</taxon>
        <taxon>Episquamata</taxon>
        <taxon>Toxicofera</taxon>
        <taxon>Serpentes</taxon>
        <taxon>Colubroidea</taxon>
        <taxon>Elapidae</taxon>
        <taxon>Elapinae</taxon>
        <taxon>Ophiophagus</taxon>
    </lineage>
</organism>
<protein>
    <recommendedName>
        <fullName evidence="5">EGF-like domain-containing protein</fullName>
    </recommendedName>
</protein>
<evidence type="ECO:0000256" key="3">
    <source>
        <dbReference type="ARBA" id="ARBA00023180"/>
    </source>
</evidence>
<proteinExistence type="predicted"/>
<dbReference type="Pfam" id="PF07645">
    <property type="entry name" value="EGF_CA"/>
    <property type="match status" value="1"/>
</dbReference>
<dbReference type="GO" id="GO:0005080">
    <property type="term" value="F:protein kinase C binding"/>
    <property type="evidence" value="ECO:0007669"/>
    <property type="project" value="TreeGrafter"/>
</dbReference>
<name>V8NDC1_OPHHA</name>
<evidence type="ECO:0000313" key="6">
    <source>
        <dbReference type="EMBL" id="ETE60274.1"/>
    </source>
</evidence>
<dbReference type="EMBL" id="AZIM01004806">
    <property type="protein sequence ID" value="ETE60274.1"/>
    <property type="molecule type" value="Genomic_DNA"/>
</dbReference>
<dbReference type="InterPro" id="IPR001881">
    <property type="entry name" value="EGF-like_Ca-bd_dom"/>
</dbReference>
<reference evidence="6 7" key="1">
    <citation type="journal article" date="2013" name="Proc. Natl. Acad. Sci. U.S.A.">
        <title>The king cobra genome reveals dynamic gene evolution and adaptation in the snake venom system.</title>
        <authorList>
            <person name="Vonk F.J."/>
            <person name="Casewell N.R."/>
            <person name="Henkel C.V."/>
            <person name="Heimberg A.M."/>
            <person name="Jansen H.J."/>
            <person name="McCleary R.J."/>
            <person name="Kerkkamp H.M."/>
            <person name="Vos R.A."/>
            <person name="Guerreiro I."/>
            <person name="Calvete J.J."/>
            <person name="Wuster W."/>
            <person name="Woods A.E."/>
            <person name="Logan J.M."/>
            <person name="Harrison R.A."/>
            <person name="Castoe T.A."/>
            <person name="de Koning A.P."/>
            <person name="Pollock D.D."/>
            <person name="Yandell M."/>
            <person name="Calderon D."/>
            <person name="Renjifo C."/>
            <person name="Currier R.B."/>
            <person name="Salgado D."/>
            <person name="Pla D."/>
            <person name="Sanz L."/>
            <person name="Hyder A.S."/>
            <person name="Ribeiro J.M."/>
            <person name="Arntzen J.W."/>
            <person name="van den Thillart G.E."/>
            <person name="Boetzer M."/>
            <person name="Pirovano W."/>
            <person name="Dirks R.P."/>
            <person name="Spaink H.P."/>
            <person name="Duboule D."/>
            <person name="McGlinn E."/>
            <person name="Kini R.M."/>
            <person name="Richardson M.K."/>
        </authorList>
    </citation>
    <scope>NUCLEOTIDE SEQUENCE</scope>
    <source>
        <tissue evidence="6">Blood</tissue>
    </source>
</reference>
<dbReference type="InterPro" id="IPR051586">
    <property type="entry name" value="PKC-binding_NELL"/>
</dbReference>
<dbReference type="PROSITE" id="PS01186">
    <property type="entry name" value="EGF_2"/>
    <property type="match status" value="1"/>
</dbReference>
<keyword evidence="7" id="KW-1185">Reference proteome</keyword>
<dbReference type="SUPFAM" id="SSF57196">
    <property type="entry name" value="EGF/Laminin"/>
    <property type="match status" value="1"/>
</dbReference>
<dbReference type="SMART" id="SM00181">
    <property type="entry name" value="EGF"/>
    <property type="match status" value="2"/>
</dbReference>
<keyword evidence="3" id="KW-0325">Glycoprotein</keyword>
<evidence type="ECO:0000313" key="7">
    <source>
        <dbReference type="Proteomes" id="UP000018936"/>
    </source>
</evidence>
<dbReference type="PANTHER" id="PTHR24042:SF0">
    <property type="entry name" value="PROTEIN KINASE C-BINDING PROTEIN NELL2"/>
    <property type="match status" value="1"/>
</dbReference>
<evidence type="ECO:0000256" key="4">
    <source>
        <dbReference type="PROSITE-ProRule" id="PRU00076"/>
    </source>
</evidence>
<feature type="domain" description="EGF-like" evidence="5">
    <location>
        <begin position="122"/>
        <end position="163"/>
    </location>
</feature>
<comment type="caution">
    <text evidence="4">Lacks conserved residue(s) required for the propagation of feature annotation.</text>
</comment>
<evidence type="ECO:0000259" key="5">
    <source>
        <dbReference type="PROSITE" id="PS50026"/>
    </source>
</evidence>
<dbReference type="Proteomes" id="UP000018936">
    <property type="component" value="Unassembled WGS sequence"/>
</dbReference>
<evidence type="ECO:0000256" key="1">
    <source>
        <dbReference type="ARBA" id="ARBA00022536"/>
    </source>
</evidence>
<gene>
    <name evidence="6" type="ORF">L345_13984</name>
</gene>
<dbReference type="InterPro" id="IPR000742">
    <property type="entry name" value="EGF"/>
</dbReference>
<dbReference type="InterPro" id="IPR018097">
    <property type="entry name" value="EGF_Ca-bd_CS"/>
</dbReference>
<keyword evidence="2" id="KW-1015">Disulfide bond</keyword>
<keyword evidence="1 4" id="KW-0245">EGF-like domain</keyword>
<sequence length="242" mass="27206">MPEQPPVVCAVQDHCPPASPTRPGQPQGGCSAAVCVFEGKTYFGGERQSVYLDSEVCILFECKIWVHKLSNFTLELVRGHDFCSEGHKCLENSFCRNVEEKSVCSCRDGFRALRDDSVYCEDIEECAEGRHYCQENTMCINTPGSFMCVCKTGYIRIDDYSCTEQLELIKVIVGKLNAQFFIEEMNYNDKLGLQASFVLVAMLQGCCERLLNYPIIIDCDISNLLSDMCSWLGEDDSNSLIQ</sequence>
<dbReference type="Gene3D" id="2.10.25.10">
    <property type="entry name" value="Laminin"/>
    <property type="match status" value="2"/>
</dbReference>
<comment type="caution">
    <text evidence="6">The sequence shown here is derived from an EMBL/GenBank/DDBJ whole genome shotgun (WGS) entry which is preliminary data.</text>
</comment>
<dbReference type="PROSITE" id="PS01187">
    <property type="entry name" value="EGF_CA"/>
    <property type="match status" value="1"/>
</dbReference>
<dbReference type="PROSITE" id="PS50026">
    <property type="entry name" value="EGF_3"/>
    <property type="match status" value="1"/>
</dbReference>
<dbReference type="OrthoDB" id="6516201at2759"/>
<dbReference type="AlphaFoldDB" id="V8NDC1"/>